<evidence type="ECO:0000256" key="10">
    <source>
        <dbReference type="ARBA" id="ARBA00066503"/>
    </source>
</evidence>
<evidence type="ECO:0000256" key="4">
    <source>
        <dbReference type="ARBA" id="ARBA00022490"/>
    </source>
</evidence>
<proteinExistence type="inferred from homology"/>
<evidence type="ECO:0000256" key="12">
    <source>
        <dbReference type="ARBA" id="ARBA00076160"/>
    </source>
</evidence>
<dbReference type="HAMAP" id="MF_00113">
    <property type="entry name" value="QueA"/>
    <property type="match status" value="1"/>
</dbReference>
<dbReference type="OrthoDB" id="9805933at2"/>
<dbReference type="Gene3D" id="2.40.10.240">
    <property type="entry name" value="QueA-like"/>
    <property type="match status" value="1"/>
</dbReference>
<comment type="function">
    <text evidence="13">Transfers and isomerizes the ribose moiety from AdoMet to the 7-aminomethyl group of 7-deazaguanine (preQ1-tRNA) to give epoxyqueuosine (oQ-tRNA).</text>
</comment>
<comment type="catalytic activity">
    <reaction evidence="8 13">
        <text>7-aminomethyl-7-carbaguanosine(34) in tRNA + S-adenosyl-L-methionine = epoxyqueuosine(34) in tRNA + adenine + L-methionine + 2 H(+)</text>
        <dbReference type="Rhea" id="RHEA:32155"/>
        <dbReference type="Rhea" id="RHEA-COMP:10342"/>
        <dbReference type="Rhea" id="RHEA-COMP:18582"/>
        <dbReference type="ChEBI" id="CHEBI:15378"/>
        <dbReference type="ChEBI" id="CHEBI:16708"/>
        <dbReference type="ChEBI" id="CHEBI:57844"/>
        <dbReference type="ChEBI" id="CHEBI:59789"/>
        <dbReference type="ChEBI" id="CHEBI:82833"/>
        <dbReference type="ChEBI" id="CHEBI:194443"/>
        <dbReference type="EC" id="2.4.99.17"/>
    </reaction>
</comment>
<dbReference type="SUPFAM" id="SSF111337">
    <property type="entry name" value="QueA-like"/>
    <property type="match status" value="1"/>
</dbReference>
<dbReference type="PANTHER" id="PTHR30307">
    <property type="entry name" value="S-ADENOSYLMETHIONINE:TRNA RIBOSYLTRANSFERASE-ISOMERASE"/>
    <property type="match status" value="1"/>
</dbReference>
<evidence type="ECO:0000256" key="3">
    <source>
        <dbReference type="ARBA" id="ARBA00011245"/>
    </source>
</evidence>
<evidence type="ECO:0000256" key="9">
    <source>
        <dbReference type="ARBA" id="ARBA00061210"/>
    </source>
</evidence>
<dbReference type="Gene3D" id="3.40.1780.10">
    <property type="entry name" value="QueA-like"/>
    <property type="match status" value="1"/>
</dbReference>
<evidence type="ECO:0000256" key="7">
    <source>
        <dbReference type="ARBA" id="ARBA00022785"/>
    </source>
</evidence>
<protein>
    <recommendedName>
        <fullName evidence="11 13">S-adenosylmethionine:tRNA ribosyltransferase-isomerase</fullName>
        <ecNumber evidence="10 13">2.4.99.17</ecNumber>
    </recommendedName>
    <alternativeName>
        <fullName evidence="12 13">Queuosine biosynthesis protein QueA</fullName>
    </alternativeName>
</protein>
<dbReference type="InterPro" id="IPR042118">
    <property type="entry name" value="QueA_dom1"/>
</dbReference>
<dbReference type="FunFam" id="3.40.1780.10:FF:000001">
    <property type="entry name" value="S-adenosylmethionine:tRNA ribosyltransferase-isomerase"/>
    <property type="match status" value="1"/>
</dbReference>
<dbReference type="GO" id="GO:0008616">
    <property type="term" value="P:tRNA queuosine(34) biosynthetic process"/>
    <property type="evidence" value="ECO:0007669"/>
    <property type="project" value="UniProtKB-UniRule"/>
</dbReference>
<dbReference type="EMBL" id="AP019831">
    <property type="protein sequence ID" value="BBM44484.1"/>
    <property type="molecule type" value="Genomic_DNA"/>
</dbReference>
<evidence type="ECO:0000256" key="8">
    <source>
        <dbReference type="ARBA" id="ARBA00052751"/>
    </source>
</evidence>
<dbReference type="RefSeq" id="WP_026749373.1">
    <property type="nucleotide sequence ID" value="NZ_AP019831.1"/>
</dbReference>
<keyword evidence="4 13" id="KW-0963">Cytoplasm</keyword>
<accession>A0A510JZ48</accession>
<name>A0A510JZ48_9FUSO</name>
<dbReference type="GO" id="GO:0005737">
    <property type="term" value="C:cytoplasm"/>
    <property type="evidence" value="ECO:0007669"/>
    <property type="project" value="UniProtKB-SubCell"/>
</dbReference>
<evidence type="ECO:0000256" key="1">
    <source>
        <dbReference type="ARBA" id="ARBA00004496"/>
    </source>
</evidence>
<sequence length="340" mass="39332">MKISDFDFELPEELIAQHAVNPRDHSKLLVLNKKEKTLEHKKFYNIIDYLKKDDILVINRTKVIPARLFGHKENGVVLECFLLKRYDMYTWEVLLKPAKKLKIGQKLIFLEEVLEAELLEIKEDGNRIIKFSFEGRFEEILDKLGEMPLPPYIMEKLEDKNRYQTVYAKEGESVAAPTAGLHFTNELLEKIREKGVIIAEVFLDVGLGTFRPVQVENVLDHKMHSEKYRIPEETAKIINEAKEKGNRVIAVGTTSVRTLESSVDENGKLIASEGDTNIFIYGDYNFKIVDAIITNFHLPKSTLIMLISSFGGKEFVFEAYKKAIEEKYRFYSFGDSMFIY</sequence>
<evidence type="ECO:0000313" key="15">
    <source>
        <dbReference type="Proteomes" id="UP000422644"/>
    </source>
</evidence>
<dbReference type="NCBIfam" id="NF001140">
    <property type="entry name" value="PRK00147.1"/>
    <property type="match status" value="1"/>
</dbReference>
<evidence type="ECO:0000256" key="5">
    <source>
        <dbReference type="ARBA" id="ARBA00022679"/>
    </source>
</evidence>
<dbReference type="EC" id="2.4.99.17" evidence="10 13"/>
<comment type="similarity">
    <text evidence="9 13">Belongs to the QueA family.</text>
</comment>
<comment type="pathway">
    <text evidence="2 13">tRNA modification; tRNA-queuosine biosynthesis.</text>
</comment>
<comment type="subcellular location">
    <subcellularLocation>
        <location evidence="1 13">Cytoplasm</location>
    </subcellularLocation>
</comment>
<keyword evidence="14" id="KW-0413">Isomerase</keyword>
<dbReference type="AlphaFoldDB" id="A0A510JZ48"/>
<gene>
    <name evidence="13 14" type="primary">queA</name>
    <name evidence="14" type="ORF">JMUB3870_0598</name>
</gene>
<evidence type="ECO:0000256" key="2">
    <source>
        <dbReference type="ARBA" id="ARBA00004691"/>
    </source>
</evidence>
<dbReference type="FunFam" id="2.40.10.240:FF:000002">
    <property type="entry name" value="S-adenosylmethionine:tRNA ribosyltransferase-isomerase"/>
    <property type="match status" value="1"/>
</dbReference>
<dbReference type="InterPro" id="IPR036100">
    <property type="entry name" value="QueA_sf"/>
</dbReference>
<dbReference type="PANTHER" id="PTHR30307:SF0">
    <property type="entry name" value="S-ADENOSYLMETHIONINE:TRNA RIBOSYLTRANSFERASE-ISOMERASE"/>
    <property type="match status" value="1"/>
</dbReference>
<dbReference type="InterPro" id="IPR003699">
    <property type="entry name" value="QueA"/>
</dbReference>
<dbReference type="UniPathway" id="UPA00392"/>
<dbReference type="GO" id="GO:0051075">
    <property type="term" value="F:S-adenosylmethionine:tRNA ribosyltransferase-isomerase activity"/>
    <property type="evidence" value="ECO:0007669"/>
    <property type="project" value="UniProtKB-EC"/>
</dbReference>
<keyword evidence="7 13" id="KW-0671">Queuosine biosynthesis</keyword>
<comment type="subunit">
    <text evidence="3 13">Monomer.</text>
</comment>
<organism evidence="14 15">
    <name type="scientific">Leptotrichia trevisanii</name>
    <dbReference type="NCBI Taxonomy" id="109328"/>
    <lineage>
        <taxon>Bacteria</taxon>
        <taxon>Fusobacteriati</taxon>
        <taxon>Fusobacteriota</taxon>
        <taxon>Fusobacteriia</taxon>
        <taxon>Fusobacteriales</taxon>
        <taxon>Leptotrichiaceae</taxon>
        <taxon>Leptotrichia</taxon>
    </lineage>
</organism>
<keyword evidence="6 13" id="KW-0949">S-adenosyl-L-methionine</keyword>
<dbReference type="Pfam" id="PF02547">
    <property type="entry name" value="Queuosine_synth"/>
    <property type="match status" value="1"/>
</dbReference>
<evidence type="ECO:0000256" key="13">
    <source>
        <dbReference type="HAMAP-Rule" id="MF_00113"/>
    </source>
</evidence>
<dbReference type="NCBIfam" id="TIGR00113">
    <property type="entry name" value="queA"/>
    <property type="match status" value="1"/>
</dbReference>
<reference evidence="14 15" key="1">
    <citation type="submission" date="2019-07" db="EMBL/GenBank/DDBJ databases">
        <title>Complete Genome Sequence of Leptotrichia trevisanii Strain JMUB3870.</title>
        <authorList>
            <person name="Watanabe S."/>
            <person name="Cui L."/>
        </authorList>
    </citation>
    <scope>NUCLEOTIDE SEQUENCE [LARGE SCALE GENOMIC DNA]</scope>
    <source>
        <strain evidence="14 15">JMUB3870</strain>
    </source>
</reference>
<evidence type="ECO:0000256" key="6">
    <source>
        <dbReference type="ARBA" id="ARBA00022691"/>
    </source>
</evidence>
<dbReference type="InterPro" id="IPR042119">
    <property type="entry name" value="QueA_dom2"/>
</dbReference>
<keyword evidence="5 13" id="KW-0808">Transferase</keyword>
<dbReference type="Proteomes" id="UP000422644">
    <property type="component" value="Chromosome"/>
</dbReference>
<keyword evidence="15" id="KW-1185">Reference proteome</keyword>
<evidence type="ECO:0000313" key="14">
    <source>
        <dbReference type="EMBL" id="BBM44484.1"/>
    </source>
</evidence>
<evidence type="ECO:0000256" key="11">
    <source>
        <dbReference type="ARBA" id="ARBA00069325"/>
    </source>
</evidence>